<dbReference type="GO" id="GO:0006744">
    <property type="term" value="P:ubiquinone biosynthetic process"/>
    <property type="evidence" value="ECO:0007669"/>
    <property type="project" value="TreeGrafter"/>
</dbReference>
<reference evidence="2" key="2">
    <citation type="submission" date="2013-10" db="EMBL/GenBank/DDBJ databases">
        <authorList>
            <person name="Aslett M."/>
        </authorList>
    </citation>
    <scope>NUCLEOTIDE SEQUENCE [LARGE SCALE GENOMIC DNA]</scope>
    <source>
        <strain evidence="2">Houghton</strain>
    </source>
</reference>
<dbReference type="InterPro" id="IPR051409">
    <property type="entry name" value="Atypical_kinase_ADCK"/>
</dbReference>
<reference evidence="2" key="1">
    <citation type="submission" date="2013-10" db="EMBL/GenBank/DDBJ databases">
        <title>Genomic analysis of the causative agents of coccidiosis in chickens.</title>
        <authorList>
            <person name="Reid A.J."/>
            <person name="Blake D."/>
            <person name="Billington K."/>
            <person name="Browne H."/>
            <person name="Dunn M."/>
            <person name="Hung S."/>
            <person name="Kawahara F."/>
            <person name="Miranda-Saavedra D."/>
            <person name="Mourier T."/>
            <person name="Nagra H."/>
            <person name="Otto T.D."/>
            <person name="Rawlings N."/>
            <person name="Sanchez A."/>
            <person name="Sanders M."/>
            <person name="Subramaniam C."/>
            <person name="Tay Y."/>
            <person name="Dear P."/>
            <person name="Doerig C."/>
            <person name="Gruber A."/>
            <person name="Parkinson J."/>
            <person name="Shirley M."/>
            <person name="Wan K.L."/>
            <person name="Berriman M."/>
            <person name="Tomley F."/>
            <person name="Pain A."/>
        </authorList>
    </citation>
    <scope>NUCLEOTIDE SEQUENCE [LARGE SCALE GENOMIC DNA]</scope>
    <source>
        <strain evidence="2">Houghton</strain>
    </source>
</reference>
<accession>U6L589</accession>
<feature type="domain" description="ABC1 atypical kinase-like" evidence="1">
    <location>
        <begin position="2"/>
        <end position="237"/>
    </location>
</feature>
<dbReference type="EMBL" id="HG678365">
    <property type="protein sequence ID" value="CDJ45557.1"/>
    <property type="molecule type" value="Genomic_DNA"/>
</dbReference>
<evidence type="ECO:0000313" key="3">
    <source>
        <dbReference type="Proteomes" id="UP000030747"/>
    </source>
</evidence>
<keyword evidence="3" id="KW-1185">Reference proteome</keyword>
<dbReference type="InterPro" id="IPR004147">
    <property type="entry name" value="ABC1_dom"/>
</dbReference>
<name>U6L589_EIMTE</name>
<dbReference type="AlphaFoldDB" id="U6L589"/>
<dbReference type="PANTHER" id="PTHR43851">
    <property type="match status" value="1"/>
</dbReference>
<gene>
    <name evidence="2" type="ORF">ETH_00033035</name>
</gene>
<dbReference type="VEuPathDB" id="ToxoDB:ETH_00033035"/>
<evidence type="ECO:0000259" key="1">
    <source>
        <dbReference type="Pfam" id="PF03109"/>
    </source>
</evidence>
<dbReference type="GeneID" id="25255673"/>
<organism evidence="2 3">
    <name type="scientific">Eimeria tenella</name>
    <name type="common">Coccidian parasite</name>
    <dbReference type="NCBI Taxonomy" id="5802"/>
    <lineage>
        <taxon>Eukaryota</taxon>
        <taxon>Sar</taxon>
        <taxon>Alveolata</taxon>
        <taxon>Apicomplexa</taxon>
        <taxon>Conoidasida</taxon>
        <taxon>Coccidia</taxon>
        <taxon>Eucoccidiorida</taxon>
        <taxon>Eimeriorina</taxon>
        <taxon>Eimeriidae</taxon>
        <taxon>Eimeria</taxon>
    </lineage>
</organism>
<dbReference type="Pfam" id="PF03109">
    <property type="entry name" value="ABC1"/>
    <property type="match status" value="1"/>
</dbReference>
<evidence type="ECO:0000313" key="2">
    <source>
        <dbReference type="EMBL" id="CDJ45557.1"/>
    </source>
</evidence>
<dbReference type="RefSeq" id="XP_013236303.1">
    <property type="nucleotide sequence ID" value="XM_013380849.1"/>
</dbReference>
<dbReference type="VEuPathDB" id="ToxoDB:ETH2_0806100"/>
<dbReference type="InterPro" id="IPR011009">
    <property type="entry name" value="Kinase-like_dom_sf"/>
</dbReference>
<proteinExistence type="predicted"/>
<dbReference type="Proteomes" id="UP000030747">
    <property type="component" value="Unassembled WGS sequence"/>
</dbReference>
<dbReference type="PANTHER" id="PTHR43851:SF3">
    <property type="entry name" value="COENZYME Q8"/>
    <property type="match status" value="1"/>
</dbReference>
<dbReference type="SUPFAM" id="SSF56112">
    <property type="entry name" value="Protein kinase-like (PK-like)"/>
    <property type="match status" value="1"/>
</dbReference>
<dbReference type="OMA" id="GYSACVE"/>
<sequence length="313" mass="34984">MPPGEAEKMLRRELGRDWRQHFLEFDMNPFAAASIGQVHRAVLKTGEEVAVKIQFPGIAASITSDVKNLLLLLQLSLLLPSSFFLDRLSQQLQQELLSECNYLNEANFHLLFSFLLQRDFPRHLRLPQLYRHLTTQRVITTQFVRAVPFAVAAQTASQEDRNKMGELLLRLVLREIFIYRLINTDANPANFMWDGDARCLWLLDFGAGRSYSAEFVEDYWRLLQAAVIDDRQQLQQQARRLGFISAVDTPEFVEAQCCFFSILASPFKPTLFRDICKELEDRSAAAAAAAAAAPPAAAAAAAAPPAAAAAAAS</sequence>
<dbReference type="OrthoDB" id="201153at2759"/>
<protein>
    <recommendedName>
        <fullName evidence="1">ABC1 atypical kinase-like domain-containing protein</fullName>
    </recommendedName>
</protein>